<comment type="caution">
    <text evidence="2">The sequence shown here is derived from an EMBL/GenBank/DDBJ whole genome shotgun (WGS) entry which is preliminary data.</text>
</comment>
<dbReference type="VEuPathDB" id="FungiDB:RhiirA1_506383"/>
<protein>
    <submittedName>
        <fullName evidence="2">Uncharacterized protein</fullName>
    </submittedName>
</protein>
<feature type="compositionally biased region" description="Low complexity" evidence="1">
    <location>
        <begin position="534"/>
        <end position="543"/>
    </location>
</feature>
<dbReference type="VEuPathDB" id="FungiDB:FUN_012398"/>
<dbReference type="VEuPathDB" id="FungiDB:RhiirA1_483471"/>
<dbReference type="EMBL" id="LLXJ01002358">
    <property type="protein sequence ID" value="PKB99038.1"/>
    <property type="molecule type" value="Genomic_DNA"/>
</dbReference>
<feature type="region of interest" description="Disordered" evidence="1">
    <location>
        <begin position="528"/>
        <end position="549"/>
    </location>
</feature>
<dbReference type="VEuPathDB" id="FungiDB:RhiirFUN_009258"/>
<dbReference type="VEuPathDB" id="FungiDB:FUN_021967"/>
<reference evidence="2 3" key="2">
    <citation type="submission" date="2017-09" db="EMBL/GenBank/DDBJ databases">
        <title>Extensive intraspecific genome diversity in a model arbuscular mycorrhizal fungus.</title>
        <authorList>
            <person name="Chen E.C."/>
            <person name="Morin E."/>
            <person name="Beaudet D."/>
            <person name="Noel J."/>
            <person name="Ndikumana S."/>
            <person name="Charron P."/>
            <person name="St-Onge C."/>
            <person name="Giorgi J."/>
            <person name="Grigoriev I.V."/>
            <person name="Roux C."/>
            <person name="Martin F.M."/>
            <person name="Corradi N."/>
        </authorList>
    </citation>
    <scope>NUCLEOTIDE SEQUENCE [LARGE SCALE GENOMIC DNA]</scope>
    <source>
        <strain evidence="2 3">A5</strain>
    </source>
</reference>
<dbReference type="AlphaFoldDB" id="A0A2N0NWU4"/>
<organism evidence="2 3">
    <name type="scientific">Rhizophagus irregularis</name>
    <dbReference type="NCBI Taxonomy" id="588596"/>
    <lineage>
        <taxon>Eukaryota</taxon>
        <taxon>Fungi</taxon>
        <taxon>Fungi incertae sedis</taxon>
        <taxon>Mucoromycota</taxon>
        <taxon>Glomeromycotina</taxon>
        <taxon>Glomeromycetes</taxon>
        <taxon>Glomerales</taxon>
        <taxon>Glomeraceae</taxon>
        <taxon>Rhizophagus</taxon>
    </lineage>
</organism>
<feature type="compositionally biased region" description="Polar residues" evidence="1">
    <location>
        <begin position="640"/>
        <end position="649"/>
    </location>
</feature>
<feature type="region of interest" description="Disordered" evidence="1">
    <location>
        <begin position="640"/>
        <end position="666"/>
    </location>
</feature>
<accession>A0A2N0NWU4</accession>
<proteinExistence type="predicted"/>
<reference evidence="2 3" key="1">
    <citation type="submission" date="2016-04" db="EMBL/GenBank/DDBJ databases">
        <title>Genome analyses suggest a sexual origin of heterokaryosis in a supposedly ancient asexual fungus.</title>
        <authorList>
            <person name="Ropars J."/>
            <person name="Sedzielewska K."/>
            <person name="Noel J."/>
            <person name="Charron P."/>
            <person name="Farinelli L."/>
            <person name="Marton T."/>
            <person name="Kruger M."/>
            <person name="Pelin A."/>
            <person name="Brachmann A."/>
            <person name="Corradi N."/>
        </authorList>
    </citation>
    <scope>NUCLEOTIDE SEQUENCE [LARGE SCALE GENOMIC DNA]</scope>
    <source>
        <strain evidence="2 3">A5</strain>
    </source>
</reference>
<feature type="compositionally biased region" description="Low complexity" evidence="1">
    <location>
        <begin position="650"/>
        <end position="660"/>
    </location>
</feature>
<name>A0A2N0NWU4_9GLOM</name>
<gene>
    <name evidence="2" type="ORF">RhiirA5_505911</name>
</gene>
<evidence type="ECO:0000313" key="2">
    <source>
        <dbReference type="EMBL" id="PKB99038.1"/>
    </source>
</evidence>
<evidence type="ECO:0000313" key="3">
    <source>
        <dbReference type="Proteomes" id="UP000232722"/>
    </source>
</evidence>
<sequence length="770" mass="89292">MALLDNWQTLQNIYPVDYQIHHKKLCAWKAMLIACGCTNVTPFEKKESNIEFWSRAMDPSADKETLLNLYNAGLICLKNNTPIIIDKSMNFWESFKSTLDNNRRDIDGKIRILSIIAENFRYNDLRKKLQVSPNTINSARKYARLNGPGAIAIVKLKRKIHRMSEIKEREFELFFQDKSNVTMSSYKVDSKTNLPILYLQDQKEALWTKFEETYPNGMKKTSFMARLADCSHIKYREDLGGLCLICNDYGFEAFQDLIAIARSTFNDKKRLDDIISRIENLRRHMKRNFERELVINQDGTVSHLYAFEECKYHHISRCTECDEFFEFFNFLNTHVSSEQKVNLDQIKEKLKYYLSHQVRKVYLNAQFKSSLAQLDKDGAIIVVDYKMRILPKSARETKEQFFGKRGWTLHTILIFTKKDDEMKLDVSVFGSIEKKPKWISVISDNGPHYHNSELMSIVAYWYDWYQIQVRSWLFLESGEAKTTIDSHHTSISHTIKRYIQIGYDIKGDQDIVEVGKNLAGTYFANIEPNRNENNENSEQMNNNTRKKKKPKVKTISGISKYFYWEWPTEGLLAGFIQARSLPHIGSWSQFSPAVISDLCDSPIVQPQPTLSIHTQATSTWTIPIPQLNVDVSDDIIDIANQPNNQSDTENNSSNINRNPNWQHPTANSIDENFQLPKGWALKQNQIFGRKGSGKRMTKKVKSLLELFSLNGNINLQDKLNAQEMHDELLKYVETEEIEEQDVPKVSTIQGWISRYAAALKYQATEAALSK</sequence>
<evidence type="ECO:0000256" key="1">
    <source>
        <dbReference type="SAM" id="MobiDB-lite"/>
    </source>
</evidence>
<dbReference type="VEuPathDB" id="FungiDB:RhiirFUN_009257"/>
<dbReference type="Proteomes" id="UP000232722">
    <property type="component" value="Unassembled WGS sequence"/>
</dbReference>